<protein>
    <submittedName>
        <fullName evidence="1">Uncharacterized protein</fullName>
    </submittedName>
</protein>
<proteinExistence type="predicted"/>
<reference evidence="1 2" key="1">
    <citation type="submission" date="2013-01" db="EMBL/GenBank/DDBJ databases">
        <authorList>
            <person name="Harkins D.M."/>
            <person name="Durkin A.S."/>
            <person name="Brinkac L.M."/>
            <person name="Haft D.H."/>
            <person name="Selengut J.D."/>
            <person name="Sanka R."/>
            <person name="DePew J."/>
            <person name="Purushe J."/>
            <person name="Peacock S.J."/>
            <person name="Thaipadungpanit J."/>
            <person name="Wuthiekanun V.W."/>
            <person name="Day N.P."/>
            <person name="Vinetz J.M."/>
            <person name="Sutton G.G."/>
            <person name="Nierman W.C."/>
            <person name="Fouts D.E."/>
        </authorList>
    </citation>
    <scope>NUCLEOTIDE SEQUENCE [LARGE SCALE GENOMIC DNA]</scope>
    <source>
        <strain evidence="1 2">L0374</strain>
    </source>
</reference>
<sequence>MNLEFLFWEKDRDKGDKKRNKNRTSLLFRVHRFGHEVLTQVTQGHRRNCYTRTNQSVSVETLFECVYK</sequence>
<organism evidence="1 2">
    <name type="scientific">Leptospira interrogans serovar Pyrogenes str. L0374</name>
    <dbReference type="NCBI Taxonomy" id="1049928"/>
    <lineage>
        <taxon>Bacteria</taxon>
        <taxon>Pseudomonadati</taxon>
        <taxon>Spirochaetota</taxon>
        <taxon>Spirochaetia</taxon>
        <taxon>Leptospirales</taxon>
        <taxon>Leptospiraceae</taxon>
        <taxon>Leptospira</taxon>
    </lineage>
</organism>
<evidence type="ECO:0000313" key="1">
    <source>
        <dbReference type="EMBL" id="EMN30971.1"/>
    </source>
</evidence>
<dbReference type="Proteomes" id="UP000012137">
    <property type="component" value="Unassembled WGS sequence"/>
</dbReference>
<dbReference type="EMBL" id="AHMZ02000068">
    <property type="protein sequence ID" value="EMN30971.1"/>
    <property type="molecule type" value="Genomic_DNA"/>
</dbReference>
<gene>
    <name evidence="1" type="ORF">LEP1GSC083_2019</name>
</gene>
<evidence type="ECO:0000313" key="2">
    <source>
        <dbReference type="Proteomes" id="UP000012137"/>
    </source>
</evidence>
<accession>M6KA05</accession>
<comment type="caution">
    <text evidence="1">The sequence shown here is derived from an EMBL/GenBank/DDBJ whole genome shotgun (WGS) entry which is preliminary data.</text>
</comment>
<dbReference type="AlphaFoldDB" id="M6KA05"/>
<name>M6KA05_LEPIR</name>